<evidence type="ECO:0000313" key="9">
    <source>
        <dbReference type="EMBL" id="MBI3127177.1"/>
    </source>
</evidence>
<evidence type="ECO:0000256" key="2">
    <source>
        <dbReference type="ARBA" id="ARBA00011838"/>
    </source>
</evidence>
<dbReference type="FunFam" id="3.90.1180.10:FF:000001">
    <property type="entry name" value="50S ribosomal protein L13"/>
    <property type="match status" value="1"/>
</dbReference>
<reference evidence="9" key="1">
    <citation type="submission" date="2020-07" db="EMBL/GenBank/DDBJ databases">
        <title>Huge and variable diversity of episymbiotic CPR bacteria and DPANN archaea in groundwater ecosystems.</title>
        <authorList>
            <person name="He C.Y."/>
            <person name="Keren R."/>
            <person name="Whittaker M."/>
            <person name="Farag I.F."/>
            <person name="Doudna J."/>
            <person name="Cate J.H.D."/>
            <person name="Banfield J.F."/>
        </authorList>
    </citation>
    <scope>NUCLEOTIDE SEQUENCE</scope>
    <source>
        <strain evidence="9">NC_groundwater_763_Ag_S-0.2um_68_21</strain>
    </source>
</reference>
<comment type="subunit">
    <text evidence="2 6">Part of the 50S ribosomal subunit.</text>
</comment>
<evidence type="ECO:0000256" key="4">
    <source>
        <dbReference type="ARBA" id="ARBA00023274"/>
    </source>
</evidence>
<dbReference type="NCBIfam" id="TIGR01066">
    <property type="entry name" value="rplM_bact"/>
    <property type="match status" value="1"/>
</dbReference>
<dbReference type="InterPro" id="IPR005822">
    <property type="entry name" value="Ribosomal_uL13"/>
</dbReference>
<dbReference type="GO" id="GO:0003735">
    <property type="term" value="F:structural constituent of ribosome"/>
    <property type="evidence" value="ECO:0007669"/>
    <property type="project" value="InterPro"/>
</dbReference>
<dbReference type="GO" id="GO:0006412">
    <property type="term" value="P:translation"/>
    <property type="evidence" value="ECO:0007669"/>
    <property type="project" value="UniProtKB-UniRule"/>
</dbReference>
<dbReference type="PIRSF" id="PIRSF002181">
    <property type="entry name" value="Ribosomal_L13"/>
    <property type="match status" value="1"/>
</dbReference>
<dbReference type="Pfam" id="PF00572">
    <property type="entry name" value="Ribosomal_L13"/>
    <property type="match status" value="1"/>
</dbReference>
<comment type="caution">
    <text evidence="9">The sequence shown here is derived from an EMBL/GenBank/DDBJ whole genome shotgun (WGS) entry which is preliminary data.</text>
</comment>
<dbReference type="PANTHER" id="PTHR11545:SF2">
    <property type="entry name" value="LARGE RIBOSOMAL SUBUNIT PROTEIN UL13M"/>
    <property type="match status" value="1"/>
</dbReference>
<evidence type="ECO:0000256" key="8">
    <source>
        <dbReference type="RuleBase" id="RU003878"/>
    </source>
</evidence>
<dbReference type="HAMAP" id="MF_01366">
    <property type="entry name" value="Ribosomal_uL13"/>
    <property type="match status" value="1"/>
</dbReference>
<evidence type="ECO:0000256" key="5">
    <source>
        <dbReference type="ARBA" id="ARBA00035201"/>
    </source>
</evidence>
<dbReference type="SUPFAM" id="SSF52161">
    <property type="entry name" value="Ribosomal protein L13"/>
    <property type="match status" value="1"/>
</dbReference>
<accession>A0A932HXP2</accession>
<sequence>MLTKEQAPGKRRWVVVDAQGQTLGRLASRVAVVLRGKHRPDWTPHVDSGDYVVVVNAEKVVLTGRKLDQKKYYRHSGYPGHLKEVTARRVLETHPERLVEFAIRGMLPKTKLGRAMMQKLKVYSGSSHPHAAQKPEALSFS</sequence>
<dbReference type="InterPro" id="IPR005823">
    <property type="entry name" value="Ribosomal_uL13_bac-type"/>
</dbReference>
<dbReference type="CDD" id="cd00392">
    <property type="entry name" value="Ribosomal_L13"/>
    <property type="match status" value="1"/>
</dbReference>
<dbReference type="Gene3D" id="3.90.1180.10">
    <property type="entry name" value="Ribosomal protein L13"/>
    <property type="match status" value="1"/>
</dbReference>
<dbReference type="EMBL" id="JACPUR010000016">
    <property type="protein sequence ID" value="MBI3127177.1"/>
    <property type="molecule type" value="Genomic_DNA"/>
</dbReference>
<evidence type="ECO:0000256" key="7">
    <source>
        <dbReference type="RuleBase" id="RU003877"/>
    </source>
</evidence>
<proteinExistence type="inferred from homology"/>
<keyword evidence="4 6" id="KW-0687">Ribonucleoprotein</keyword>
<dbReference type="GO" id="GO:0017148">
    <property type="term" value="P:negative regulation of translation"/>
    <property type="evidence" value="ECO:0007669"/>
    <property type="project" value="TreeGrafter"/>
</dbReference>
<dbReference type="InterPro" id="IPR023563">
    <property type="entry name" value="Ribosomal_uL13_CS"/>
</dbReference>
<dbReference type="GO" id="GO:0003729">
    <property type="term" value="F:mRNA binding"/>
    <property type="evidence" value="ECO:0007669"/>
    <property type="project" value="TreeGrafter"/>
</dbReference>
<evidence type="ECO:0000256" key="1">
    <source>
        <dbReference type="ARBA" id="ARBA00006227"/>
    </source>
</evidence>
<name>A0A932HXP2_UNCTE</name>
<evidence type="ECO:0000313" key="10">
    <source>
        <dbReference type="Proteomes" id="UP000782312"/>
    </source>
</evidence>
<dbReference type="AlphaFoldDB" id="A0A932HXP2"/>
<gene>
    <name evidence="6 8 9" type="primary">rplM</name>
    <name evidence="9" type="ORF">HYZ11_06205</name>
</gene>
<comment type="similarity">
    <text evidence="1 6 7">Belongs to the universal ribosomal protein uL13 family.</text>
</comment>
<dbReference type="PROSITE" id="PS00783">
    <property type="entry name" value="RIBOSOMAL_L13"/>
    <property type="match status" value="1"/>
</dbReference>
<evidence type="ECO:0000256" key="3">
    <source>
        <dbReference type="ARBA" id="ARBA00022980"/>
    </source>
</evidence>
<organism evidence="9 10">
    <name type="scientific">Tectimicrobiota bacterium</name>
    <dbReference type="NCBI Taxonomy" id="2528274"/>
    <lineage>
        <taxon>Bacteria</taxon>
        <taxon>Pseudomonadati</taxon>
        <taxon>Nitrospinota/Tectimicrobiota group</taxon>
        <taxon>Candidatus Tectimicrobiota</taxon>
    </lineage>
</organism>
<keyword evidence="3 6" id="KW-0689">Ribosomal protein</keyword>
<dbReference type="GO" id="GO:0022625">
    <property type="term" value="C:cytosolic large ribosomal subunit"/>
    <property type="evidence" value="ECO:0007669"/>
    <property type="project" value="TreeGrafter"/>
</dbReference>
<dbReference type="InterPro" id="IPR036899">
    <property type="entry name" value="Ribosomal_uL13_sf"/>
</dbReference>
<comment type="function">
    <text evidence="6 8">This protein is one of the early assembly proteins of the 50S ribosomal subunit, although it is not seen to bind rRNA by itself. It is important during the early stages of 50S assembly.</text>
</comment>
<dbReference type="Proteomes" id="UP000782312">
    <property type="component" value="Unassembled WGS sequence"/>
</dbReference>
<evidence type="ECO:0000256" key="6">
    <source>
        <dbReference type="HAMAP-Rule" id="MF_01366"/>
    </source>
</evidence>
<dbReference type="PANTHER" id="PTHR11545">
    <property type="entry name" value="RIBOSOMAL PROTEIN L13"/>
    <property type="match status" value="1"/>
</dbReference>
<protein>
    <recommendedName>
        <fullName evidence="5 6">Large ribosomal subunit protein uL13</fullName>
    </recommendedName>
</protein>